<reference evidence="2 3" key="1">
    <citation type="submission" date="2019-08" db="EMBL/GenBank/DDBJ databases">
        <title>Actinomadura sp. nov. CYP1-5 isolated from mountain soil.</title>
        <authorList>
            <person name="Songsumanus A."/>
            <person name="Kuncharoen N."/>
            <person name="Kudo T."/>
            <person name="Yuki M."/>
            <person name="Igarashi Y."/>
            <person name="Tanasupawat S."/>
        </authorList>
    </citation>
    <scope>NUCLEOTIDE SEQUENCE [LARGE SCALE GENOMIC DNA]</scope>
    <source>
        <strain evidence="2 3">CYP1-5</strain>
    </source>
</reference>
<dbReference type="GO" id="GO:0016787">
    <property type="term" value="F:hydrolase activity"/>
    <property type="evidence" value="ECO:0007669"/>
    <property type="project" value="UniProtKB-KW"/>
</dbReference>
<evidence type="ECO:0000259" key="1">
    <source>
        <dbReference type="Pfam" id="PF12697"/>
    </source>
</evidence>
<proteinExistence type="predicted"/>
<name>A0A5D3G096_9ACTN</name>
<organism evidence="2 3">
    <name type="scientific">Actinomadura decatromicini</name>
    <dbReference type="NCBI Taxonomy" id="2604572"/>
    <lineage>
        <taxon>Bacteria</taxon>
        <taxon>Bacillati</taxon>
        <taxon>Actinomycetota</taxon>
        <taxon>Actinomycetes</taxon>
        <taxon>Streptosporangiales</taxon>
        <taxon>Thermomonosporaceae</taxon>
        <taxon>Actinomadura</taxon>
    </lineage>
</organism>
<dbReference type="Gene3D" id="3.40.50.1820">
    <property type="entry name" value="alpha/beta hydrolase"/>
    <property type="match status" value="1"/>
</dbReference>
<dbReference type="Gene3D" id="1.10.210.20">
    <property type="match status" value="1"/>
</dbReference>
<dbReference type="Pfam" id="PF12697">
    <property type="entry name" value="Abhydrolase_6"/>
    <property type="match status" value="1"/>
</dbReference>
<dbReference type="SUPFAM" id="SSF53474">
    <property type="entry name" value="alpha/beta-Hydrolases"/>
    <property type="match status" value="1"/>
</dbReference>
<feature type="domain" description="AB hydrolase-1" evidence="1">
    <location>
        <begin position="25"/>
        <end position="256"/>
    </location>
</feature>
<comment type="caution">
    <text evidence="2">The sequence shown here is derived from an EMBL/GenBank/DDBJ whole genome shotgun (WGS) entry which is preliminary data.</text>
</comment>
<protein>
    <submittedName>
        <fullName evidence="2">Alpha/beta hydrolase</fullName>
    </submittedName>
</protein>
<sequence>MRTTTLNGHEIDFDVTGTVTDEPALLLLSGWCQDHRLFSRVLSILAEERQVIRMDWRGHGTRRTVAGDFGPREMADDAVALLDELAVRRVVPVSTSHGGWANLEIADRLGAGRVPRVVVVDWLVRRASPEFVEGLRAGYHPDTWSQGRQELFDIWLDGSDSSAVKRHLYEEMAGFDEEMWTRSCRVIEAAYAAWGSPLERMLAIKQERPIAHLFSQPSDLGHRRGQRAFSAEHPWFQPRWLGGPTHFPTLDSPEITSEAILAFTAGAGG</sequence>
<dbReference type="PANTHER" id="PTHR43194:SF2">
    <property type="entry name" value="PEROXISOMAL MEMBRANE PROTEIN LPX1"/>
    <property type="match status" value="1"/>
</dbReference>
<keyword evidence="2" id="KW-0378">Hydrolase</keyword>
<dbReference type="AlphaFoldDB" id="A0A5D3G096"/>
<dbReference type="RefSeq" id="WP_148757983.1">
    <property type="nucleotide sequence ID" value="NZ_VSRQ01000001.1"/>
</dbReference>
<dbReference type="EMBL" id="VSRQ01000001">
    <property type="protein sequence ID" value="TYK53400.1"/>
    <property type="molecule type" value="Genomic_DNA"/>
</dbReference>
<evidence type="ECO:0000313" key="2">
    <source>
        <dbReference type="EMBL" id="TYK53400.1"/>
    </source>
</evidence>
<dbReference type="Proteomes" id="UP000323505">
    <property type="component" value="Unassembled WGS sequence"/>
</dbReference>
<evidence type="ECO:0000313" key="3">
    <source>
        <dbReference type="Proteomes" id="UP000323505"/>
    </source>
</evidence>
<dbReference type="InterPro" id="IPR050228">
    <property type="entry name" value="Carboxylesterase_BioH"/>
</dbReference>
<dbReference type="PANTHER" id="PTHR43194">
    <property type="entry name" value="HYDROLASE ALPHA/BETA FOLD FAMILY"/>
    <property type="match status" value="1"/>
</dbReference>
<gene>
    <name evidence="2" type="ORF">FXF68_06780</name>
</gene>
<dbReference type="InterPro" id="IPR029058">
    <property type="entry name" value="AB_hydrolase_fold"/>
</dbReference>
<dbReference type="InterPro" id="IPR000073">
    <property type="entry name" value="AB_hydrolase_1"/>
</dbReference>
<keyword evidence="3" id="KW-1185">Reference proteome</keyword>
<accession>A0A5D3G096</accession>